<organism evidence="2 3">
    <name type="scientific">Mycolicibacterium sphagni</name>
    <dbReference type="NCBI Taxonomy" id="1786"/>
    <lineage>
        <taxon>Bacteria</taxon>
        <taxon>Bacillati</taxon>
        <taxon>Actinomycetota</taxon>
        <taxon>Actinomycetes</taxon>
        <taxon>Mycobacteriales</taxon>
        <taxon>Mycobacteriaceae</taxon>
        <taxon>Mycolicibacterium</taxon>
    </lineage>
</organism>
<protein>
    <submittedName>
        <fullName evidence="2">Helix-turn-helix domain-containing protein</fullName>
    </submittedName>
</protein>
<dbReference type="Pfam" id="PF12728">
    <property type="entry name" value="HTH_17"/>
    <property type="match status" value="1"/>
</dbReference>
<dbReference type="InterPro" id="IPR009061">
    <property type="entry name" value="DNA-bd_dom_put_sf"/>
</dbReference>
<accession>A0ABX2JSU8</accession>
<evidence type="ECO:0000313" key="2">
    <source>
        <dbReference type="EMBL" id="NTY57946.1"/>
    </source>
</evidence>
<gene>
    <name evidence="2" type="ORF">FEG63_00080</name>
</gene>
<evidence type="ECO:0000259" key="1">
    <source>
        <dbReference type="Pfam" id="PF12728"/>
    </source>
</evidence>
<dbReference type="NCBIfam" id="TIGR01764">
    <property type="entry name" value="excise"/>
    <property type="match status" value="1"/>
</dbReference>
<dbReference type="Proteomes" id="UP000708347">
    <property type="component" value="Unassembled WGS sequence"/>
</dbReference>
<dbReference type="InterPro" id="IPR041657">
    <property type="entry name" value="HTH_17"/>
</dbReference>
<name>A0ABX2JSU8_9MYCO</name>
<evidence type="ECO:0000313" key="3">
    <source>
        <dbReference type="Proteomes" id="UP000708347"/>
    </source>
</evidence>
<feature type="domain" description="Helix-turn-helix" evidence="1">
    <location>
        <begin position="8"/>
        <end position="53"/>
    </location>
</feature>
<reference evidence="2 3" key="1">
    <citation type="submission" date="2019-05" db="EMBL/GenBank/DDBJ databases">
        <title>Mycolicibacterium sphagni ENV482 genome assembly.</title>
        <authorList>
            <person name="Chen W."/>
            <person name="Faulkner N.W."/>
            <person name="Hyman M.R."/>
        </authorList>
    </citation>
    <scope>NUCLEOTIDE SEQUENCE [LARGE SCALE GENOMIC DNA]</scope>
    <source>
        <strain evidence="2 3">ENV482</strain>
    </source>
</reference>
<sequence length="58" mass="6419">MTPEHTISVAEAARRAGVQPRTMRRWVTDGIITGYRIGPRLLRVSAVAVDELFAPVTE</sequence>
<dbReference type="SUPFAM" id="SSF46955">
    <property type="entry name" value="Putative DNA-binding domain"/>
    <property type="match status" value="1"/>
</dbReference>
<dbReference type="RefSeq" id="WP_174395970.1">
    <property type="nucleotide sequence ID" value="NZ_VBSB01000001.1"/>
</dbReference>
<comment type="caution">
    <text evidence="2">The sequence shown here is derived from an EMBL/GenBank/DDBJ whole genome shotgun (WGS) entry which is preliminary data.</text>
</comment>
<dbReference type="InterPro" id="IPR010093">
    <property type="entry name" value="SinI_DNA-bd"/>
</dbReference>
<proteinExistence type="predicted"/>
<dbReference type="EMBL" id="VBSB01000001">
    <property type="protein sequence ID" value="NTY57946.1"/>
    <property type="molecule type" value="Genomic_DNA"/>
</dbReference>
<keyword evidence="3" id="KW-1185">Reference proteome</keyword>